<evidence type="ECO:0000256" key="1">
    <source>
        <dbReference type="SAM" id="MobiDB-lite"/>
    </source>
</evidence>
<gene>
    <name evidence="2" type="ORF">AVDCRST_MAG41-1550</name>
</gene>
<feature type="compositionally biased region" description="Basic residues" evidence="1">
    <location>
        <begin position="17"/>
        <end position="27"/>
    </location>
</feature>
<feature type="non-terminal residue" evidence="2">
    <location>
        <position position="1"/>
    </location>
</feature>
<feature type="non-terminal residue" evidence="2">
    <location>
        <position position="144"/>
    </location>
</feature>
<proteinExistence type="predicted"/>
<reference evidence="2" key="1">
    <citation type="submission" date="2020-02" db="EMBL/GenBank/DDBJ databases">
        <authorList>
            <person name="Meier V. D."/>
        </authorList>
    </citation>
    <scope>NUCLEOTIDE SEQUENCE</scope>
    <source>
        <strain evidence="2">AVDCRST_MAG41</strain>
    </source>
</reference>
<name>A0A6J4I5W9_9ACTN</name>
<evidence type="ECO:0000313" key="2">
    <source>
        <dbReference type="EMBL" id="CAA9243496.1"/>
    </source>
</evidence>
<dbReference type="AlphaFoldDB" id="A0A6J4I5W9"/>
<sequence>RPGAAARRPGRADRARTGRRHPGRGRHGGGAGPARRPRPAVAAAARPVPVRGAGGAARAAGGGRVHRRPGAGAGRGRALAGRRRDVLGRAAGARLVGGRPAGRPAAGGAAGGPRRVAGDPPPVRAGRRAAADRPGRGRRRDPPV</sequence>
<feature type="compositionally biased region" description="Basic and acidic residues" evidence="1">
    <location>
        <begin position="129"/>
        <end position="144"/>
    </location>
</feature>
<accession>A0A6J4I5W9</accession>
<protein>
    <submittedName>
        <fullName evidence="2">Uncharacterized protein</fullName>
    </submittedName>
</protein>
<dbReference type="EMBL" id="CADCTP010000143">
    <property type="protein sequence ID" value="CAA9243496.1"/>
    <property type="molecule type" value="Genomic_DNA"/>
</dbReference>
<feature type="compositionally biased region" description="Low complexity" evidence="1">
    <location>
        <begin position="39"/>
        <end position="51"/>
    </location>
</feature>
<feature type="compositionally biased region" description="Gly residues" evidence="1">
    <location>
        <begin position="52"/>
        <end position="63"/>
    </location>
</feature>
<organism evidence="2">
    <name type="scientific">uncultured Mycobacteriales bacterium</name>
    <dbReference type="NCBI Taxonomy" id="581187"/>
    <lineage>
        <taxon>Bacteria</taxon>
        <taxon>Bacillati</taxon>
        <taxon>Actinomycetota</taxon>
        <taxon>Actinomycetes</taxon>
        <taxon>Mycobacteriales</taxon>
        <taxon>environmental samples</taxon>
    </lineage>
</organism>
<feature type="region of interest" description="Disordered" evidence="1">
    <location>
        <begin position="1"/>
        <end position="144"/>
    </location>
</feature>
<feature type="compositionally biased region" description="Low complexity" evidence="1">
    <location>
        <begin position="88"/>
        <end position="115"/>
    </location>
</feature>